<dbReference type="AlphaFoldDB" id="A0A5A9GHI0"/>
<evidence type="ECO:0000313" key="8">
    <source>
        <dbReference type="Proteomes" id="UP000324927"/>
    </source>
</evidence>
<feature type="transmembrane region" description="Helical" evidence="6">
    <location>
        <begin position="168"/>
        <end position="187"/>
    </location>
</feature>
<evidence type="ECO:0000256" key="4">
    <source>
        <dbReference type="ARBA" id="ARBA00022989"/>
    </source>
</evidence>
<feature type="transmembrane region" description="Helical" evidence="6">
    <location>
        <begin position="380"/>
        <end position="400"/>
    </location>
</feature>
<dbReference type="PANTHER" id="PTHR30250">
    <property type="entry name" value="PST FAMILY PREDICTED COLANIC ACID TRANSPORTER"/>
    <property type="match status" value="1"/>
</dbReference>
<feature type="transmembrane region" description="Helical" evidence="6">
    <location>
        <begin position="199"/>
        <end position="219"/>
    </location>
</feature>
<dbReference type="EMBL" id="VTTN01000010">
    <property type="protein sequence ID" value="KAA0593796.1"/>
    <property type="molecule type" value="Genomic_DNA"/>
</dbReference>
<keyword evidence="4 6" id="KW-1133">Transmembrane helix</keyword>
<feature type="transmembrane region" description="Helical" evidence="6">
    <location>
        <begin position="308"/>
        <end position="327"/>
    </location>
</feature>
<evidence type="ECO:0000256" key="1">
    <source>
        <dbReference type="ARBA" id="ARBA00004651"/>
    </source>
</evidence>
<keyword evidence="3 6" id="KW-0812">Transmembrane</keyword>
<organism evidence="7 8">
    <name type="scientific">Azospirillum lipoferum</name>
    <dbReference type="NCBI Taxonomy" id="193"/>
    <lineage>
        <taxon>Bacteria</taxon>
        <taxon>Pseudomonadati</taxon>
        <taxon>Pseudomonadota</taxon>
        <taxon>Alphaproteobacteria</taxon>
        <taxon>Rhodospirillales</taxon>
        <taxon>Azospirillaceae</taxon>
        <taxon>Azospirillum</taxon>
    </lineage>
</organism>
<comment type="caution">
    <text evidence="7">The sequence shown here is derived from an EMBL/GenBank/DDBJ whole genome shotgun (WGS) entry which is preliminary data.</text>
</comment>
<dbReference type="OrthoDB" id="9812647at2"/>
<feature type="transmembrane region" description="Helical" evidence="6">
    <location>
        <begin position="225"/>
        <end position="245"/>
    </location>
</feature>
<protein>
    <submittedName>
        <fullName evidence="7">Flippase</fullName>
    </submittedName>
</protein>
<dbReference type="InterPro" id="IPR050833">
    <property type="entry name" value="Poly_Biosynth_Transport"/>
</dbReference>
<reference evidence="7 8" key="1">
    <citation type="submission" date="2019-08" db="EMBL/GenBank/DDBJ databases">
        <authorList>
            <person name="Grouzdev D."/>
            <person name="Tikhonova E."/>
            <person name="Kravchenko I."/>
        </authorList>
    </citation>
    <scope>NUCLEOTIDE SEQUENCE [LARGE SCALE GENOMIC DNA]</scope>
    <source>
        <strain evidence="7 8">59b</strain>
    </source>
</reference>
<sequence length="560" mass="57753">MASSGGHRPRSNGWRAGWPGRVVPNAAPQCFAYGPPNLLRNTLWNLLGEGLPMAAALLSIPWLISAVGMERFGALTLIWALLGYLGVLDLGLGRSLVQVVADRIGHAGGGHEAGQGAANTAGIAGPAIALMGAIGVLTGGAVALGAGLLADRFQLETGTSPDEIRTSLLVAAAIVPIALVSAGLRGVLEAHQRFRPISLVRMTVGVLNYLSPLFVLPFSQSLVPVIAAIAAGRFIGLVGYGVLAVGQVPDLLRPGRWGRPSLRGLFTMSAWMMLNNLVGPAMLYADRFILLSLVPAAMVAFYTTPFELLSRLMVIPGALSLALFPLASSLFRRDPPALGRILDTGGHLTLAVFLAMQAATIVGGETALELWLGPAFAANSASVLSILMLGVFFNATAYVPNTLIQSVGRVDVTARLQLAELPVYLGVLWLLAERYGAVGAAAAWSLRTAVDCGLLLVLLPRVAPGTGTVALTIGLRALLAGVAGLAGLLVGGPVGAAISLTGLLAVGLGVAGRLLRTRSWEKLAAPLRKNRAVPLPTPLPSPRMNGINGQAIDGAAADGP</sequence>
<gene>
    <name evidence="7" type="ORF">FZ942_23200</name>
</gene>
<accession>A0A5A9GHI0</accession>
<keyword evidence="8" id="KW-1185">Reference proteome</keyword>
<comment type="subcellular location">
    <subcellularLocation>
        <location evidence="1">Cell membrane</location>
        <topology evidence="1">Multi-pass membrane protein</topology>
    </subcellularLocation>
</comment>
<feature type="transmembrane region" description="Helical" evidence="6">
    <location>
        <begin position="348"/>
        <end position="368"/>
    </location>
</feature>
<evidence type="ECO:0000256" key="2">
    <source>
        <dbReference type="ARBA" id="ARBA00022475"/>
    </source>
</evidence>
<dbReference type="Proteomes" id="UP000324927">
    <property type="component" value="Unassembled WGS sequence"/>
</dbReference>
<name>A0A5A9GHI0_AZOLI</name>
<dbReference type="PANTHER" id="PTHR30250:SF26">
    <property type="entry name" value="PSMA PROTEIN"/>
    <property type="match status" value="1"/>
</dbReference>
<feature type="transmembrane region" description="Helical" evidence="6">
    <location>
        <begin position="43"/>
        <end position="64"/>
    </location>
</feature>
<dbReference type="Pfam" id="PF01943">
    <property type="entry name" value="Polysacc_synt"/>
    <property type="match status" value="1"/>
</dbReference>
<evidence type="ECO:0000256" key="6">
    <source>
        <dbReference type="SAM" id="Phobius"/>
    </source>
</evidence>
<proteinExistence type="predicted"/>
<keyword evidence="5 6" id="KW-0472">Membrane</keyword>
<dbReference type="GO" id="GO:0005886">
    <property type="term" value="C:plasma membrane"/>
    <property type="evidence" value="ECO:0007669"/>
    <property type="project" value="UniProtKB-SubCell"/>
</dbReference>
<evidence type="ECO:0000313" key="7">
    <source>
        <dbReference type="EMBL" id="KAA0593796.1"/>
    </source>
</evidence>
<keyword evidence="2" id="KW-1003">Cell membrane</keyword>
<dbReference type="CDD" id="cd13128">
    <property type="entry name" value="MATE_Wzx_like"/>
    <property type="match status" value="1"/>
</dbReference>
<evidence type="ECO:0000256" key="5">
    <source>
        <dbReference type="ARBA" id="ARBA00023136"/>
    </source>
</evidence>
<feature type="transmembrane region" description="Helical" evidence="6">
    <location>
        <begin position="127"/>
        <end position="148"/>
    </location>
</feature>
<evidence type="ECO:0000256" key="3">
    <source>
        <dbReference type="ARBA" id="ARBA00022692"/>
    </source>
</evidence>
<feature type="transmembrane region" description="Helical" evidence="6">
    <location>
        <begin position="76"/>
        <end position="97"/>
    </location>
</feature>
<dbReference type="InterPro" id="IPR002797">
    <property type="entry name" value="Polysacc_synth"/>
</dbReference>
<feature type="transmembrane region" description="Helical" evidence="6">
    <location>
        <begin position="496"/>
        <end position="515"/>
    </location>
</feature>